<organism evidence="2 3">
    <name type="scientific">Lophiotrema nucula</name>
    <dbReference type="NCBI Taxonomy" id="690887"/>
    <lineage>
        <taxon>Eukaryota</taxon>
        <taxon>Fungi</taxon>
        <taxon>Dikarya</taxon>
        <taxon>Ascomycota</taxon>
        <taxon>Pezizomycotina</taxon>
        <taxon>Dothideomycetes</taxon>
        <taxon>Pleosporomycetidae</taxon>
        <taxon>Pleosporales</taxon>
        <taxon>Lophiotremataceae</taxon>
        <taxon>Lophiotrema</taxon>
    </lineage>
</organism>
<dbReference type="EMBL" id="ML977311">
    <property type="protein sequence ID" value="KAF2122095.1"/>
    <property type="molecule type" value="Genomic_DNA"/>
</dbReference>
<protein>
    <submittedName>
        <fullName evidence="2">Uncharacterized protein</fullName>
    </submittedName>
</protein>
<accession>A0A6A5ZSP9</accession>
<gene>
    <name evidence="2" type="ORF">BDV96DRAFT_640160</name>
</gene>
<proteinExistence type="predicted"/>
<evidence type="ECO:0000313" key="2">
    <source>
        <dbReference type="EMBL" id="KAF2122095.1"/>
    </source>
</evidence>
<keyword evidence="1" id="KW-0812">Transmembrane</keyword>
<dbReference type="Proteomes" id="UP000799770">
    <property type="component" value="Unassembled WGS sequence"/>
</dbReference>
<keyword evidence="3" id="KW-1185">Reference proteome</keyword>
<dbReference type="OrthoDB" id="3793479at2759"/>
<reference evidence="2" key="1">
    <citation type="journal article" date="2020" name="Stud. Mycol.">
        <title>101 Dothideomycetes genomes: a test case for predicting lifestyles and emergence of pathogens.</title>
        <authorList>
            <person name="Haridas S."/>
            <person name="Albert R."/>
            <person name="Binder M."/>
            <person name="Bloem J."/>
            <person name="Labutti K."/>
            <person name="Salamov A."/>
            <person name="Andreopoulos B."/>
            <person name="Baker S."/>
            <person name="Barry K."/>
            <person name="Bills G."/>
            <person name="Bluhm B."/>
            <person name="Cannon C."/>
            <person name="Castanera R."/>
            <person name="Culley D."/>
            <person name="Daum C."/>
            <person name="Ezra D."/>
            <person name="Gonzalez J."/>
            <person name="Henrissat B."/>
            <person name="Kuo A."/>
            <person name="Liang C."/>
            <person name="Lipzen A."/>
            <person name="Lutzoni F."/>
            <person name="Magnuson J."/>
            <person name="Mondo S."/>
            <person name="Nolan M."/>
            <person name="Ohm R."/>
            <person name="Pangilinan J."/>
            <person name="Park H.-J."/>
            <person name="Ramirez L."/>
            <person name="Alfaro M."/>
            <person name="Sun H."/>
            <person name="Tritt A."/>
            <person name="Yoshinaga Y."/>
            <person name="Zwiers L.-H."/>
            <person name="Turgeon B."/>
            <person name="Goodwin S."/>
            <person name="Spatafora J."/>
            <person name="Crous P."/>
            <person name="Grigoriev I."/>
        </authorList>
    </citation>
    <scope>NUCLEOTIDE SEQUENCE</scope>
    <source>
        <strain evidence="2">CBS 627.86</strain>
    </source>
</reference>
<evidence type="ECO:0000313" key="3">
    <source>
        <dbReference type="Proteomes" id="UP000799770"/>
    </source>
</evidence>
<name>A0A6A5ZSP9_9PLEO</name>
<sequence>MDVSTFRSTQTHVEVDTGPTLIELLDQHKATSGLLEPQGHETTMHPPVFTGYDDEDVRALEVNSRVVGDEESKPSTAAFWKGLPLSALTWELLSILLSACFLALGACISALKDKPESAWSRRVVQATLVTPSLWPIVFSGVLGNAIKPLADWRVERGVSLQALEQLWGSLTTAGSVITIFRWSILRMSSVVLILLWAFNPLGSQASFRGIYLQPKSGSSQGHITFYNANLSTQLFLTTFSAGSTRMKPTIRALYSSTLYDFASSTQYVNPTNSTAKDIVSVLGGESSAGIQVASDNWGNVRIPNLRYLSNYDSKDPHKWVTTPWDKTVLNYSSLLGDRVEGVSRTFVGNTTFTIMSSYQQFSCSPWFYLNASIPGAFSGTYLNNTEAGVWLLRNTGRNYIENVVSTTNELSISRTLFITFPFPNMTTPANTSEIIFASRNGEKEVL</sequence>
<feature type="transmembrane region" description="Helical" evidence="1">
    <location>
        <begin position="123"/>
        <end position="146"/>
    </location>
</feature>
<keyword evidence="1" id="KW-1133">Transmembrane helix</keyword>
<keyword evidence="1" id="KW-0472">Membrane</keyword>
<feature type="transmembrane region" description="Helical" evidence="1">
    <location>
        <begin position="92"/>
        <end position="111"/>
    </location>
</feature>
<dbReference type="AlphaFoldDB" id="A0A6A5ZSP9"/>
<evidence type="ECO:0000256" key="1">
    <source>
        <dbReference type="SAM" id="Phobius"/>
    </source>
</evidence>